<organism evidence="5">
    <name type="scientific">Spodoptera frugiperda</name>
    <name type="common">Fall armyworm</name>
    <dbReference type="NCBI Taxonomy" id="7108"/>
    <lineage>
        <taxon>Eukaryota</taxon>
        <taxon>Metazoa</taxon>
        <taxon>Ecdysozoa</taxon>
        <taxon>Arthropoda</taxon>
        <taxon>Hexapoda</taxon>
        <taxon>Insecta</taxon>
        <taxon>Pterygota</taxon>
        <taxon>Neoptera</taxon>
        <taxon>Endopterygota</taxon>
        <taxon>Lepidoptera</taxon>
        <taxon>Glossata</taxon>
        <taxon>Ditrysia</taxon>
        <taxon>Noctuoidea</taxon>
        <taxon>Noctuidae</taxon>
        <taxon>Amphipyrinae</taxon>
        <taxon>Spodoptera</taxon>
    </lineage>
</organism>
<dbReference type="Pfam" id="PF00752">
    <property type="entry name" value="XPG_N"/>
    <property type="match status" value="1"/>
</dbReference>
<evidence type="ECO:0000256" key="2">
    <source>
        <dbReference type="SAM" id="MobiDB-lite"/>
    </source>
</evidence>
<dbReference type="Pfam" id="PF12813">
    <property type="entry name" value="XPG_I_2"/>
    <property type="match status" value="1"/>
</dbReference>
<dbReference type="CDD" id="cd18676">
    <property type="entry name" value="PIN_asteroid-like"/>
    <property type="match status" value="1"/>
</dbReference>
<feature type="domain" description="XPG N-terminal" evidence="3">
    <location>
        <begin position="1"/>
        <end position="93"/>
    </location>
</feature>
<name>A0A2H1VB07_SPOFR</name>
<evidence type="ECO:0000259" key="4">
    <source>
        <dbReference type="Pfam" id="PF12813"/>
    </source>
</evidence>
<gene>
    <name evidence="5" type="ORF">SFRICE_009742</name>
</gene>
<dbReference type="InterPro" id="IPR039436">
    <property type="entry name" value="Asteroid_dom"/>
</dbReference>
<dbReference type="PANTHER" id="PTHR15665">
    <property type="entry name" value="ASTEROID PROTEIN"/>
    <property type="match status" value="1"/>
</dbReference>
<reference evidence="5" key="1">
    <citation type="submission" date="2016-07" db="EMBL/GenBank/DDBJ databases">
        <authorList>
            <person name="Bretaudeau A."/>
        </authorList>
    </citation>
    <scope>NUCLEOTIDE SEQUENCE</scope>
    <source>
        <strain evidence="5">Rice</strain>
        <tissue evidence="5">Whole body</tissue>
    </source>
</reference>
<dbReference type="InterPro" id="IPR029060">
    <property type="entry name" value="PIN-like_dom_sf"/>
</dbReference>
<dbReference type="AlphaFoldDB" id="A0A2H1VB07"/>
<sequence>MGVRGLTTYISHKENSFLQDFLLHDCSLVIDGHSLCAQLYRLLNCFSAFGGDYDKFASYVRNFFKNLKKCNITPYVLFDGSYEHRKLKTAHSRLRSKIYGASKLDPVTQGSLQIFPLLVRDVFIEALIDMNVAYTVCEFEADDEVAAMARHLECPVLSYDSDFYIYNVLYIPFNTLDFKAKPIEIDGTKHFALECKIFRVEYMLKNYGGLQEELLPLLATLLGNDYVEKKVFRKFFSQMKLPKTKRKTNDQQKCIHSLFQWLQNETLETAIQKILGRLKKRQKGKALALIKKSINGYHSKNCRSLKYFNISKEDTPESDWQLPENFEEEIMAEDGDENENDNENENESSSEDEEVSSANEGEEELEEEKEGEEIEDNGTETDEDQLDLGVPDWFAEGIRQNHIPKAYINLYTHHLHFCSPQAEDYDEADSFLCCLPILRYAFDLLTDFSEEYCIYVSRESNSSYKRLFVKNDIGTSRPFDIPFSELTEDQLKTCFEHFLKEKLKGFDYKLVEQLPSNFQLFFIAILWWVANCDVPLGNIHSLIMCYVMLEAIDEKTGTFRGQFQFNNKYSKRVEELKKNATPLTFDENELFLNKNKVQYEDSLIAAHVLLKHFELDDKIKKKPKSYDSKKMQSFAQFQCCLSQINSLNTLCRSPFESTKYSKSFNGTFVYNVAVKLENQVDPKAFLEQYLRGANSVLLFYKSLSFIFEKCAEVMGLTTQKWEGTKKRRRRKRNNTIEDEINFIVKGFESEVII</sequence>
<dbReference type="PANTHER" id="PTHR15665:SF1">
    <property type="entry name" value="PROTEIN ASTEROID HOMOLOG 1"/>
    <property type="match status" value="1"/>
</dbReference>
<feature type="region of interest" description="Disordered" evidence="2">
    <location>
        <begin position="333"/>
        <end position="385"/>
    </location>
</feature>
<evidence type="ECO:0000256" key="1">
    <source>
        <dbReference type="ARBA" id="ARBA00007398"/>
    </source>
</evidence>
<evidence type="ECO:0000313" key="5">
    <source>
        <dbReference type="EMBL" id="SOQ37976.1"/>
    </source>
</evidence>
<evidence type="ECO:0000259" key="3">
    <source>
        <dbReference type="Pfam" id="PF00752"/>
    </source>
</evidence>
<comment type="similarity">
    <text evidence="1">Belongs to the asteroid family.</text>
</comment>
<dbReference type="InterPro" id="IPR006085">
    <property type="entry name" value="XPG_DNA_repair_N"/>
</dbReference>
<feature type="domain" description="Asteroid" evidence="4">
    <location>
        <begin position="124"/>
        <end position="189"/>
    </location>
</feature>
<protein>
    <submittedName>
        <fullName evidence="5">SFRICE_009742</fullName>
    </submittedName>
</protein>
<dbReference type="EMBL" id="ODYU01001572">
    <property type="protein sequence ID" value="SOQ37976.1"/>
    <property type="molecule type" value="Genomic_DNA"/>
</dbReference>
<dbReference type="GO" id="GO:0004518">
    <property type="term" value="F:nuclease activity"/>
    <property type="evidence" value="ECO:0007669"/>
    <property type="project" value="InterPro"/>
</dbReference>
<dbReference type="SUPFAM" id="SSF88723">
    <property type="entry name" value="PIN domain-like"/>
    <property type="match status" value="1"/>
</dbReference>
<dbReference type="Gene3D" id="3.40.50.1010">
    <property type="entry name" value="5'-nuclease"/>
    <property type="match status" value="1"/>
</dbReference>
<dbReference type="InterPro" id="IPR026832">
    <property type="entry name" value="Asteroid"/>
</dbReference>
<proteinExistence type="inferred from homology"/>
<accession>A0A2H1VB07</accession>